<keyword evidence="2" id="KW-0732">Signal</keyword>
<dbReference type="AlphaFoldDB" id="A0A9N9KU29"/>
<feature type="chain" id="PRO_5040279760" evidence="2">
    <location>
        <begin position="19"/>
        <end position="120"/>
    </location>
</feature>
<reference evidence="3" key="1">
    <citation type="submission" date="2021-07" db="EMBL/GenBank/DDBJ databases">
        <authorList>
            <person name="Durling M."/>
        </authorList>
    </citation>
    <scope>NUCLEOTIDE SEQUENCE</scope>
</reference>
<dbReference type="Proteomes" id="UP000696280">
    <property type="component" value="Unassembled WGS sequence"/>
</dbReference>
<keyword evidence="4" id="KW-1185">Reference proteome</keyword>
<evidence type="ECO:0000313" key="4">
    <source>
        <dbReference type="Proteomes" id="UP000696280"/>
    </source>
</evidence>
<feature type="signal peptide" evidence="2">
    <location>
        <begin position="1"/>
        <end position="18"/>
    </location>
</feature>
<evidence type="ECO:0000256" key="1">
    <source>
        <dbReference type="SAM" id="MobiDB-lite"/>
    </source>
</evidence>
<dbReference type="EMBL" id="CAJVRL010000043">
    <property type="protein sequence ID" value="CAG8951552.1"/>
    <property type="molecule type" value="Genomic_DNA"/>
</dbReference>
<evidence type="ECO:0000313" key="3">
    <source>
        <dbReference type="EMBL" id="CAG8951552.1"/>
    </source>
</evidence>
<gene>
    <name evidence="3" type="ORF">HYFRA_00007468</name>
</gene>
<proteinExistence type="predicted"/>
<feature type="compositionally biased region" description="Polar residues" evidence="1">
    <location>
        <begin position="46"/>
        <end position="55"/>
    </location>
</feature>
<evidence type="ECO:0000256" key="2">
    <source>
        <dbReference type="SAM" id="SignalP"/>
    </source>
</evidence>
<protein>
    <submittedName>
        <fullName evidence="3">Uncharacterized protein</fullName>
    </submittedName>
</protein>
<sequence>MLFSSTLVIAVAACGAMGQSIIPQNATTRTEPTRTVIPSLLPVTPRPTNGTSGVATSSSRPLTTSRPSDGTTTRPGSASTPGSPASTAKPSSTNAANYNSGAGGVIGVIGAGVLGLALGL</sequence>
<dbReference type="OrthoDB" id="10475371at2759"/>
<feature type="compositionally biased region" description="Low complexity" evidence="1">
    <location>
        <begin position="56"/>
        <end position="96"/>
    </location>
</feature>
<name>A0A9N9KU29_9HELO</name>
<organism evidence="3 4">
    <name type="scientific">Hymenoscyphus fraxineus</name>
    <dbReference type="NCBI Taxonomy" id="746836"/>
    <lineage>
        <taxon>Eukaryota</taxon>
        <taxon>Fungi</taxon>
        <taxon>Dikarya</taxon>
        <taxon>Ascomycota</taxon>
        <taxon>Pezizomycotina</taxon>
        <taxon>Leotiomycetes</taxon>
        <taxon>Helotiales</taxon>
        <taxon>Helotiaceae</taxon>
        <taxon>Hymenoscyphus</taxon>
    </lineage>
</organism>
<accession>A0A9N9KU29</accession>
<feature type="region of interest" description="Disordered" evidence="1">
    <location>
        <begin position="23"/>
        <end position="97"/>
    </location>
</feature>
<comment type="caution">
    <text evidence="3">The sequence shown here is derived from an EMBL/GenBank/DDBJ whole genome shotgun (WGS) entry which is preliminary data.</text>
</comment>